<accession>A0A7Z7HSR8</accession>
<evidence type="ECO:0000313" key="2">
    <source>
        <dbReference type="Proteomes" id="UP000242886"/>
    </source>
</evidence>
<dbReference type="EMBL" id="LT837803">
    <property type="protein sequence ID" value="SMB28471.1"/>
    <property type="molecule type" value="Genomic_DNA"/>
</dbReference>
<dbReference type="AlphaFoldDB" id="A0A7Z7HSR8"/>
<protein>
    <submittedName>
        <fullName evidence="1">Uncharacterized protein</fullName>
    </submittedName>
</protein>
<keyword evidence="2" id="KW-1185">Reference proteome</keyword>
<name>A0A7Z7HSR8_9PROT</name>
<gene>
    <name evidence="1" type="ORF">SDENCHOL_20636</name>
</gene>
<sequence length="53" mass="5888">MAHLVLHRIQAYRQHGSAMSDIARGQAATTRRQARVPHAAAEMLFLLGGVQRH</sequence>
<dbReference type="Proteomes" id="UP000242886">
    <property type="component" value="Chromosome SDENCHOL"/>
</dbReference>
<evidence type="ECO:0000313" key="1">
    <source>
        <dbReference type="EMBL" id="SMB28471.1"/>
    </source>
</evidence>
<organism evidence="1 2">
    <name type="scientific">Sterolibacterium denitrificans</name>
    <dbReference type="NCBI Taxonomy" id="157592"/>
    <lineage>
        <taxon>Bacteria</taxon>
        <taxon>Pseudomonadati</taxon>
        <taxon>Pseudomonadota</taxon>
        <taxon>Betaproteobacteria</taxon>
        <taxon>Nitrosomonadales</taxon>
        <taxon>Sterolibacteriaceae</taxon>
        <taxon>Sterolibacterium</taxon>
    </lineage>
</organism>
<proteinExistence type="predicted"/>
<reference evidence="1" key="1">
    <citation type="submission" date="2017-03" db="EMBL/GenBank/DDBJ databases">
        <authorList>
            <consortium name="AG Boll"/>
        </authorList>
    </citation>
    <scope>NUCLEOTIDE SEQUENCE [LARGE SCALE GENOMIC DNA]</scope>
    <source>
        <strain evidence="1">Chol</strain>
    </source>
</reference>